<dbReference type="Proteomes" id="UP000515123">
    <property type="component" value="Linkage group 18"/>
</dbReference>
<sequence>MNRLLRASPAPVRGRIPAVVAAQLLLRQGKPKDESLDLFSAIPLSESPTISSPAVAEEGVLGRAVEWRMMICSTWALKRAITIGYLHPLELLSFPHAMELNTNHLQLLQKALQKLDQL</sequence>
<dbReference type="AlphaFoldDB" id="A0A6P5GKV3"/>
<proteinExistence type="predicted"/>
<name>A0A6P5GKV3_ANACO</name>
<evidence type="ECO:0000313" key="1">
    <source>
        <dbReference type="Proteomes" id="UP000515123"/>
    </source>
</evidence>
<reference evidence="2" key="2">
    <citation type="submission" date="2025-08" db="UniProtKB">
        <authorList>
            <consortium name="RefSeq"/>
        </authorList>
    </citation>
    <scope>IDENTIFICATION</scope>
    <source>
        <tissue evidence="2">Leaf</tissue>
    </source>
</reference>
<dbReference type="RefSeq" id="XP_020108609.1">
    <property type="nucleotide sequence ID" value="XM_020253020.1"/>
</dbReference>
<protein>
    <submittedName>
        <fullName evidence="2">Uncharacterized protein LOC109724260</fullName>
    </submittedName>
</protein>
<organism evidence="1 2">
    <name type="scientific">Ananas comosus</name>
    <name type="common">Pineapple</name>
    <name type="synonym">Ananas ananas</name>
    <dbReference type="NCBI Taxonomy" id="4615"/>
    <lineage>
        <taxon>Eukaryota</taxon>
        <taxon>Viridiplantae</taxon>
        <taxon>Streptophyta</taxon>
        <taxon>Embryophyta</taxon>
        <taxon>Tracheophyta</taxon>
        <taxon>Spermatophyta</taxon>
        <taxon>Magnoliopsida</taxon>
        <taxon>Liliopsida</taxon>
        <taxon>Poales</taxon>
        <taxon>Bromeliaceae</taxon>
        <taxon>Bromelioideae</taxon>
        <taxon>Ananas</taxon>
    </lineage>
</organism>
<dbReference type="GeneID" id="109724260"/>
<keyword evidence="1" id="KW-1185">Reference proteome</keyword>
<reference evidence="1" key="1">
    <citation type="journal article" date="2015" name="Nat. Genet.">
        <title>The pineapple genome and the evolution of CAM photosynthesis.</title>
        <authorList>
            <person name="Ming R."/>
            <person name="VanBuren R."/>
            <person name="Wai C.M."/>
            <person name="Tang H."/>
            <person name="Schatz M.C."/>
            <person name="Bowers J.E."/>
            <person name="Lyons E."/>
            <person name="Wang M.L."/>
            <person name="Chen J."/>
            <person name="Biggers E."/>
            <person name="Zhang J."/>
            <person name="Huang L."/>
            <person name="Zhang L."/>
            <person name="Miao W."/>
            <person name="Zhang J."/>
            <person name="Ye Z."/>
            <person name="Miao C."/>
            <person name="Lin Z."/>
            <person name="Wang H."/>
            <person name="Zhou H."/>
            <person name="Yim W.C."/>
            <person name="Priest H.D."/>
            <person name="Zheng C."/>
            <person name="Woodhouse M."/>
            <person name="Edger P.P."/>
            <person name="Guyot R."/>
            <person name="Guo H.B."/>
            <person name="Guo H."/>
            <person name="Zheng G."/>
            <person name="Singh R."/>
            <person name="Sharma A."/>
            <person name="Min X."/>
            <person name="Zheng Y."/>
            <person name="Lee H."/>
            <person name="Gurtowski J."/>
            <person name="Sedlazeck F.J."/>
            <person name="Harkess A."/>
            <person name="McKain M.R."/>
            <person name="Liao Z."/>
            <person name="Fang J."/>
            <person name="Liu J."/>
            <person name="Zhang X."/>
            <person name="Zhang Q."/>
            <person name="Hu W."/>
            <person name="Qin Y."/>
            <person name="Wang K."/>
            <person name="Chen L.Y."/>
            <person name="Shirley N."/>
            <person name="Lin Y.R."/>
            <person name="Liu L.Y."/>
            <person name="Hernandez A.G."/>
            <person name="Wright C.L."/>
            <person name="Bulone V."/>
            <person name="Tuskan G.A."/>
            <person name="Heath K."/>
            <person name="Zee F."/>
            <person name="Moore P.H."/>
            <person name="Sunkar R."/>
            <person name="Leebens-Mack J.H."/>
            <person name="Mockler T."/>
            <person name="Bennetzen J.L."/>
            <person name="Freeling M."/>
            <person name="Sankoff D."/>
            <person name="Paterson A.H."/>
            <person name="Zhu X."/>
            <person name="Yang X."/>
            <person name="Smith J.A."/>
            <person name="Cushman J.C."/>
            <person name="Paull R.E."/>
            <person name="Yu Q."/>
        </authorList>
    </citation>
    <scope>NUCLEOTIDE SEQUENCE [LARGE SCALE GENOMIC DNA]</scope>
    <source>
        <strain evidence="1">cv. F153</strain>
    </source>
</reference>
<accession>A0A6P5GKV3</accession>
<evidence type="ECO:0000313" key="2">
    <source>
        <dbReference type="RefSeq" id="XP_020108609.1"/>
    </source>
</evidence>
<gene>
    <name evidence="2" type="primary">LOC109724260</name>
</gene>